<evidence type="ECO:0000256" key="14">
    <source>
        <dbReference type="ARBA" id="ARBA00023012"/>
    </source>
</evidence>
<dbReference type="CDD" id="cd17546">
    <property type="entry name" value="REC_hyHK_CKI1_RcsC-like"/>
    <property type="match status" value="1"/>
</dbReference>
<evidence type="ECO:0000256" key="20">
    <source>
        <dbReference type="PROSITE-ProRule" id="PRU00169"/>
    </source>
</evidence>
<dbReference type="InterPro" id="IPR001789">
    <property type="entry name" value="Sig_transdc_resp-reg_receiver"/>
</dbReference>
<feature type="domain" description="PAS" evidence="23">
    <location>
        <begin position="270"/>
        <end position="318"/>
    </location>
</feature>
<dbReference type="Gene3D" id="1.20.120.160">
    <property type="entry name" value="HPT domain"/>
    <property type="match status" value="1"/>
</dbReference>
<dbReference type="CDD" id="cd00082">
    <property type="entry name" value="HisKA"/>
    <property type="match status" value="1"/>
</dbReference>
<dbReference type="GO" id="GO:0005524">
    <property type="term" value="F:ATP binding"/>
    <property type="evidence" value="ECO:0007669"/>
    <property type="project" value="UniProtKB-KW"/>
</dbReference>
<reference evidence="26 27" key="1">
    <citation type="submission" date="2019-03" db="EMBL/GenBank/DDBJ databases">
        <title>Genomic Encyclopedia of Archaeal and Bacterial Type Strains, Phase II (KMG-II): from individual species to whole genera.</title>
        <authorList>
            <person name="Goeker M."/>
        </authorList>
    </citation>
    <scope>NUCLEOTIDE SEQUENCE [LARGE SCALE GENOMIC DNA]</scope>
    <source>
        <strain evidence="26 27">DSM 28323</strain>
    </source>
</reference>
<dbReference type="InterPro" id="IPR013656">
    <property type="entry name" value="PAS_4"/>
</dbReference>
<evidence type="ECO:0000313" key="27">
    <source>
        <dbReference type="Proteomes" id="UP000295741"/>
    </source>
</evidence>
<dbReference type="PROSITE" id="PS50894">
    <property type="entry name" value="HPT"/>
    <property type="match status" value="1"/>
</dbReference>
<evidence type="ECO:0000259" key="25">
    <source>
        <dbReference type="PROSITE" id="PS50894"/>
    </source>
</evidence>
<keyword evidence="5" id="KW-1003">Cell membrane</keyword>
<dbReference type="PROSITE" id="PS50109">
    <property type="entry name" value="HIS_KIN"/>
    <property type="match status" value="1"/>
</dbReference>
<evidence type="ECO:0000313" key="26">
    <source>
        <dbReference type="EMBL" id="TDO25332.1"/>
    </source>
</evidence>
<dbReference type="EC" id="4.6.1.2" evidence="3"/>
<dbReference type="InterPro" id="IPR011645">
    <property type="entry name" value="HNOB_dom_associated"/>
</dbReference>
<dbReference type="EMBL" id="SNWP01000013">
    <property type="protein sequence ID" value="TDO25332.1"/>
    <property type="molecule type" value="Genomic_DNA"/>
</dbReference>
<evidence type="ECO:0000256" key="13">
    <source>
        <dbReference type="ARBA" id="ARBA00022989"/>
    </source>
</evidence>
<dbReference type="InterPro" id="IPR013655">
    <property type="entry name" value="PAS_fold_3"/>
</dbReference>
<feature type="domain" description="HPt" evidence="25">
    <location>
        <begin position="1439"/>
        <end position="1536"/>
    </location>
</feature>
<evidence type="ECO:0000256" key="4">
    <source>
        <dbReference type="ARBA" id="ARBA00012438"/>
    </source>
</evidence>
<dbReference type="InterPro" id="IPR042463">
    <property type="entry name" value="HNOB_dom_associated_sf"/>
</dbReference>
<dbReference type="CDD" id="cd16922">
    <property type="entry name" value="HATPase_EvgS-ArcB-TorS-like"/>
    <property type="match status" value="1"/>
</dbReference>
<evidence type="ECO:0000256" key="11">
    <source>
        <dbReference type="ARBA" id="ARBA00022777"/>
    </source>
</evidence>
<evidence type="ECO:0000259" key="23">
    <source>
        <dbReference type="PROSITE" id="PS50112"/>
    </source>
</evidence>
<dbReference type="SUPFAM" id="SSF52172">
    <property type="entry name" value="CheY-like"/>
    <property type="match status" value="1"/>
</dbReference>
<evidence type="ECO:0000259" key="22">
    <source>
        <dbReference type="PROSITE" id="PS50110"/>
    </source>
</evidence>
<feature type="domain" description="PAS" evidence="23">
    <location>
        <begin position="901"/>
        <end position="966"/>
    </location>
</feature>
<dbReference type="Gene3D" id="3.30.450.20">
    <property type="entry name" value="PAS domain"/>
    <property type="match status" value="6"/>
</dbReference>
<dbReference type="SMART" id="SM00091">
    <property type="entry name" value="PAS"/>
    <property type="match status" value="6"/>
</dbReference>
<dbReference type="InterPro" id="IPR000700">
    <property type="entry name" value="PAS-assoc_C"/>
</dbReference>
<feature type="domain" description="PAC" evidence="24">
    <location>
        <begin position="465"/>
        <end position="519"/>
    </location>
</feature>
<evidence type="ECO:0000256" key="17">
    <source>
        <dbReference type="ARBA" id="ARBA00064003"/>
    </source>
</evidence>
<dbReference type="GO" id="GO:0000155">
    <property type="term" value="F:phosphorelay sensor kinase activity"/>
    <property type="evidence" value="ECO:0007669"/>
    <property type="project" value="InterPro"/>
</dbReference>
<dbReference type="GO" id="GO:0004383">
    <property type="term" value="F:guanylate cyclase activity"/>
    <property type="evidence" value="ECO:0007669"/>
    <property type="project" value="UniProtKB-EC"/>
</dbReference>
<keyword evidence="13" id="KW-1133">Transmembrane helix</keyword>
<dbReference type="InterPro" id="IPR005467">
    <property type="entry name" value="His_kinase_dom"/>
</dbReference>
<dbReference type="InterPro" id="IPR001610">
    <property type="entry name" value="PAC"/>
</dbReference>
<dbReference type="Pfam" id="PF07701">
    <property type="entry name" value="HNOBA"/>
    <property type="match status" value="2"/>
</dbReference>
<comment type="catalytic activity">
    <reaction evidence="1">
        <text>ATP + protein L-histidine = ADP + protein N-phospho-L-histidine.</text>
        <dbReference type="EC" id="2.7.13.3"/>
    </reaction>
</comment>
<dbReference type="GO" id="GO:0009927">
    <property type="term" value="F:histidine phosphotransfer kinase activity"/>
    <property type="evidence" value="ECO:0007669"/>
    <property type="project" value="TreeGrafter"/>
</dbReference>
<dbReference type="FunFam" id="3.30.565.10:FF:000010">
    <property type="entry name" value="Sensor histidine kinase RcsC"/>
    <property type="match status" value="1"/>
</dbReference>
<dbReference type="Gene3D" id="1.10.287.130">
    <property type="match status" value="1"/>
</dbReference>
<dbReference type="Gene3D" id="3.30.565.10">
    <property type="entry name" value="Histidine kinase-like ATPase, C-terminal domain"/>
    <property type="match status" value="1"/>
</dbReference>
<keyword evidence="11" id="KW-0418">Kinase</keyword>
<evidence type="ECO:0000256" key="19">
    <source>
        <dbReference type="PROSITE-ProRule" id="PRU00110"/>
    </source>
</evidence>
<evidence type="ECO:0000259" key="24">
    <source>
        <dbReference type="PROSITE" id="PS50113"/>
    </source>
</evidence>
<keyword evidence="15" id="KW-0472">Membrane</keyword>
<dbReference type="InterPro" id="IPR036097">
    <property type="entry name" value="HisK_dim/P_sf"/>
</dbReference>
<dbReference type="EC" id="2.7.13.3" evidence="4"/>
<evidence type="ECO:0000256" key="1">
    <source>
        <dbReference type="ARBA" id="ARBA00000085"/>
    </source>
</evidence>
<accession>A0A4R6IS80</accession>
<dbReference type="OrthoDB" id="9811889at2"/>
<dbReference type="Pfam" id="PF01627">
    <property type="entry name" value="Hpt"/>
    <property type="match status" value="1"/>
</dbReference>
<proteinExistence type="predicted"/>
<dbReference type="SMART" id="SM00388">
    <property type="entry name" value="HisKA"/>
    <property type="match status" value="1"/>
</dbReference>
<keyword evidence="12" id="KW-0067">ATP-binding</keyword>
<evidence type="ECO:0000256" key="7">
    <source>
        <dbReference type="ARBA" id="ARBA00022553"/>
    </source>
</evidence>
<evidence type="ECO:0000256" key="6">
    <source>
        <dbReference type="ARBA" id="ARBA00022519"/>
    </source>
</evidence>
<feature type="domain" description="Histidine kinase" evidence="21">
    <location>
        <begin position="1042"/>
        <end position="1264"/>
    </location>
</feature>
<dbReference type="Pfam" id="PF00512">
    <property type="entry name" value="HisKA"/>
    <property type="match status" value="1"/>
</dbReference>
<dbReference type="Pfam" id="PF00989">
    <property type="entry name" value="PAS"/>
    <property type="match status" value="1"/>
</dbReference>
<dbReference type="InterPro" id="IPR000014">
    <property type="entry name" value="PAS"/>
</dbReference>
<dbReference type="PRINTS" id="PR00344">
    <property type="entry name" value="BCTRLSENSOR"/>
</dbReference>
<dbReference type="Pfam" id="PF08447">
    <property type="entry name" value="PAS_3"/>
    <property type="match status" value="2"/>
</dbReference>
<dbReference type="SUPFAM" id="SSF47384">
    <property type="entry name" value="Homodimeric domain of signal transducing histidine kinase"/>
    <property type="match status" value="1"/>
</dbReference>
<organism evidence="26 27">
    <name type="scientific">Sediminibacterium goheungense</name>
    <dbReference type="NCBI Taxonomy" id="1086393"/>
    <lineage>
        <taxon>Bacteria</taxon>
        <taxon>Pseudomonadati</taxon>
        <taxon>Bacteroidota</taxon>
        <taxon>Chitinophagia</taxon>
        <taxon>Chitinophagales</taxon>
        <taxon>Chitinophagaceae</taxon>
        <taxon>Sediminibacterium</taxon>
    </lineage>
</organism>
<dbReference type="InterPro" id="IPR036641">
    <property type="entry name" value="HPT_dom_sf"/>
</dbReference>
<keyword evidence="8" id="KW-0808">Transferase</keyword>
<dbReference type="SMART" id="SM00448">
    <property type="entry name" value="REC"/>
    <property type="match status" value="1"/>
</dbReference>
<evidence type="ECO:0000256" key="10">
    <source>
        <dbReference type="ARBA" id="ARBA00022741"/>
    </source>
</evidence>
<sequence length="1536" mass="175180">MNAFFLFDEAQFNRLFPFYIRINKNLQIIAMGKSAAKLCDIPKGGSFTDKFFISRPHTPIQTFQDLLDVQQQLTIIEMVGKSNIKMRGQFEYLESIDEVLFIGSPWFDSVEQVTDSNLTITDFAHHDPLIDLLHVLKTREITNDDLKKLVHSFNQQKNELKKVNKEVHDIALLPMQNPDPMIRINYNGDVLLNNPAASLLDFFNYKGQVLRNDDFFKLIADNVDKNNKRWNIEAESGNKIYSFICVSIIDEGYINIYGRDITDKKKTQNQLSRLSLVASANKNGVLFTDKNGYITWVNEGFCNLTGYTSDEIIGKSPVELCNGPLTDKDTLSEILQYFFKGIGFTEEIIYYKKDRSFFWGRSFSQPLRDENGAITEFFGIIQDVTVEKENEEKLKVLSKIAEDNIQAVVIADAEGRITWVNKSFTSMTGFSLEEVMGCKPGHLLQGPETDPGTVQYLAAQIRNGEPFTAEIINYTKSGEKYWLRIQGQAIRNQKGEVSGYFALEENITKEKESEQLFRKALESIGDNVWEHDFQKGKTFFTKSENEFLGYSTNEMSDNSELWWSRVHKDDLSILIKSDKDYKAGIADSHNLEYRLIHRDGSVRWVLDRGVVVQRDALGKPLRIIGTHTDITNSKQIEAELSNRVKQFQSLSENIPGVIYEFVFNHDGSSGLIYISPTIEKIFGLKPDEFKNYLHYIHPDDREMVIQKNEFSRKNLSPFYAEARLVIPGQPERWHSVHSSFSYETETGDHVFTGFILDITDRKNIEQQLEQQRKFYEDILNNMPADIAVFNKNHEYLFINPRAIKNEELRKWMIGKRDEDYCIYRNKPLDIAMQRHAIFQKVVDTKQPCEWEEKNANANGEEEYILRRWYPVTDSEGNLDIVIGYGIDITERKNIEDALRYNEEKYRGIIANMHLGLIEVDKNGKIDFANQTLLKMTGLLANEAKGYNFLDFIAPESLDIVEQRLREGNHQINEAYEVKTELKTGTGWWLISSAAKYNSAGDFTGFILICLDITQQKQLEQDLIKSREHAEMLARTKEIFLANMSHEIRTPMNAILGMGNQLAKTALNEKQGFYLGTIKTAAENLLVIINDILDLSKVEAGKLTVEKIGFEPRKVGANAILVLAHKAEEKGLKLINSFHEPNLSDILIGDPYRLNQVMLNLISNAIKFTENGSVEISCKVVKDLISSQLIRISVSDTGIGMEKEFTEKLFDKFSQEYDFVSRKYGGTGLGMSICKELVELMGGQIVVNSAKGKGTVISFEIEFAKGTKYDLPVVQSAMSVVSNNFLQGITILVTDDNEMNRLLASTILKNYGAGVLEATNGEEAIQIVQTQCPDLLLMDIQMPVMNGYEATRALRAMGYTIPVIALTANAIRGESENCMQAGMNDYMAKPFKEDDLLRTISNWLNTDTINDTTTMLSPEHKQSRNTVFDISELQSISQGDEQFIRKMLELFIEQANITIREIREAYAADDFEQIKKLSHRIKPSIDSLGIKLLKDDIREIEKSAVEYGHSSRLNTLIQTVEIVLIEAISQMKEYLHK</sequence>
<dbReference type="Pfam" id="PF08448">
    <property type="entry name" value="PAS_4"/>
    <property type="match status" value="1"/>
</dbReference>
<dbReference type="SUPFAM" id="SSF55785">
    <property type="entry name" value="PYP-like sensor domain (PAS domain)"/>
    <property type="match status" value="6"/>
</dbReference>
<feature type="domain" description="PAC" evidence="24">
    <location>
        <begin position="848"/>
        <end position="900"/>
    </location>
</feature>
<dbReference type="PANTHER" id="PTHR43047">
    <property type="entry name" value="TWO-COMPONENT HISTIDINE PROTEIN KINASE"/>
    <property type="match status" value="1"/>
</dbReference>
<dbReference type="CDD" id="cd00130">
    <property type="entry name" value="PAS"/>
    <property type="match status" value="5"/>
</dbReference>
<keyword evidence="14" id="KW-0902">Two-component regulatory system</keyword>
<evidence type="ECO:0000256" key="3">
    <source>
        <dbReference type="ARBA" id="ARBA00012202"/>
    </source>
</evidence>
<dbReference type="SMART" id="SM00086">
    <property type="entry name" value="PAC"/>
    <property type="match status" value="5"/>
</dbReference>
<dbReference type="InterPro" id="IPR013767">
    <property type="entry name" value="PAS_fold"/>
</dbReference>
<dbReference type="InterPro" id="IPR004358">
    <property type="entry name" value="Sig_transdc_His_kin-like_C"/>
</dbReference>
<keyword evidence="7 20" id="KW-0597">Phosphoprotein</keyword>
<comment type="caution">
    <text evidence="26">The sequence shown here is derived from an EMBL/GenBank/DDBJ whole genome shotgun (WGS) entry which is preliminary data.</text>
</comment>
<dbReference type="RefSeq" id="WP_133475447.1">
    <property type="nucleotide sequence ID" value="NZ_SNWP01000013.1"/>
</dbReference>
<evidence type="ECO:0000256" key="8">
    <source>
        <dbReference type="ARBA" id="ARBA00022679"/>
    </source>
</evidence>
<keyword evidence="9" id="KW-0812">Transmembrane</keyword>
<dbReference type="GO" id="GO:0005886">
    <property type="term" value="C:plasma membrane"/>
    <property type="evidence" value="ECO:0007669"/>
    <property type="project" value="UniProtKB-SubCell"/>
</dbReference>
<dbReference type="InterPro" id="IPR003661">
    <property type="entry name" value="HisK_dim/P_dom"/>
</dbReference>
<dbReference type="Gene3D" id="2.10.70.100">
    <property type="match status" value="1"/>
</dbReference>
<keyword evidence="6" id="KW-0997">Cell inner membrane</keyword>
<comment type="subunit">
    <text evidence="17">At low DSF concentrations, interacts with RpfF.</text>
</comment>
<feature type="domain" description="PAS" evidence="23">
    <location>
        <begin position="513"/>
        <end position="588"/>
    </location>
</feature>
<feature type="domain" description="PAC" evidence="24">
    <location>
        <begin position="344"/>
        <end position="396"/>
    </location>
</feature>
<keyword evidence="27" id="KW-1185">Reference proteome</keyword>
<feature type="domain" description="PAC" evidence="24">
    <location>
        <begin position="973"/>
        <end position="1024"/>
    </location>
</feature>
<feature type="domain" description="PAS" evidence="23">
    <location>
        <begin position="661"/>
        <end position="689"/>
    </location>
</feature>
<dbReference type="SMART" id="SM00387">
    <property type="entry name" value="HATPase_c"/>
    <property type="match status" value="1"/>
</dbReference>
<evidence type="ECO:0000259" key="21">
    <source>
        <dbReference type="PROSITE" id="PS50109"/>
    </source>
</evidence>
<dbReference type="PROSITE" id="PS50113">
    <property type="entry name" value="PAC"/>
    <property type="match status" value="5"/>
</dbReference>
<evidence type="ECO:0000256" key="16">
    <source>
        <dbReference type="ARBA" id="ARBA00023293"/>
    </source>
</evidence>
<feature type="domain" description="PAS" evidence="23">
    <location>
        <begin position="393"/>
        <end position="437"/>
    </location>
</feature>
<dbReference type="Proteomes" id="UP000295741">
    <property type="component" value="Unassembled WGS sequence"/>
</dbReference>
<gene>
    <name evidence="26" type="ORF">BC659_2872</name>
</gene>
<dbReference type="FunFam" id="1.10.287.130:FF:000002">
    <property type="entry name" value="Two-component osmosensing histidine kinase"/>
    <property type="match status" value="1"/>
</dbReference>
<dbReference type="GO" id="GO:0006355">
    <property type="term" value="P:regulation of DNA-templated transcription"/>
    <property type="evidence" value="ECO:0007669"/>
    <property type="project" value="InterPro"/>
</dbReference>
<dbReference type="Gene3D" id="3.40.50.2300">
    <property type="match status" value="1"/>
</dbReference>
<protein>
    <recommendedName>
        <fullName evidence="18">Sensory/regulatory protein RpfC</fullName>
        <ecNumber evidence="4">2.7.13.3</ecNumber>
        <ecNumber evidence="3">4.6.1.2</ecNumber>
    </recommendedName>
</protein>
<evidence type="ECO:0000256" key="9">
    <source>
        <dbReference type="ARBA" id="ARBA00022692"/>
    </source>
</evidence>
<dbReference type="NCBIfam" id="TIGR00229">
    <property type="entry name" value="sensory_box"/>
    <property type="match status" value="5"/>
</dbReference>
<dbReference type="Gene3D" id="3.30.450.260">
    <property type="entry name" value="Haem NO binding associated domain"/>
    <property type="match status" value="1"/>
</dbReference>
<comment type="subcellular location">
    <subcellularLocation>
        <location evidence="2">Cell inner membrane</location>
        <topology evidence="2">Multi-pass membrane protein</topology>
    </subcellularLocation>
</comment>
<dbReference type="InterPro" id="IPR036890">
    <property type="entry name" value="HATPase_C_sf"/>
</dbReference>
<keyword evidence="16" id="KW-0141">cGMP biosynthesis</keyword>
<dbReference type="SUPFAM" id="SSF55874">
    <property type="entry name" value="ATPase domain of HSP90 chaperone/DNA topoisomerase II/histidine kinase"/>
    <property type="match status" value="1"/>
</dbReference>
<dbReference type="Pfam" id="PF00072">
    <property type="entry name" value="Response_reg"/>
    <property type="match status" value="1"/>
</dbReference>
<dbReference type="InterPro" id="IPR008207">
    <property type="entry name" value="Sig_transdc_His_kin_Hpt_dom"/>
</dbReference>
<name>A0A4R6IS80_9BACT</name>
<feature type="domain" description="PAC" evidence="24">
    <location>
        <begin position="589"/>
        <end position="642"/>
    </location>
</feature>
<feature type="domain" description="Response regulatory" evidence="22">
    <location>
        <begin position="1289"/>
        <end position="1403"/>
    </location>
</feature>
<dbReference type="InterPro" id="IPR035965">
    <property type="entry name" value="PAS-like_dom_sf"/>
</dbReference>
<evidence type="ECO:0000256" key="12">
    <source>
        <dbReference type="ARBA" id="ARBA00022840"/>
    </source>
</evidence>
<evidence type="ECO:0000256" key="5">
    <source>
        <dbReference type="ARBA" id="ARBA00022475"/>
    </source>
</evidence>
<dbReference type="Pfam" id="PF02518">
    <property type="entry name" value="HATPase_c"/>
    <property type="match status" value="1"/>
</dbReference>
<keyword evidence="10" id="KW-0547">Nucleotide-binding</keyword>
<dbReference type="SUPFAM" id="SSF47226">
    <property type="entry name" value="Histidine-containing phosphotransfer domain, HPT domain"/>
    <property type="match status" value="1"/>
</dbReference>
<evidence type="ECO:0000256" key="2">
    <source>
        <dbReference type="ARBA" id="ARBA00004429"/>
    </source>
</evidence>
<evidence type="ECO:0000256" key="18">
    <source>
        <dbReference type="ARBA" id="ARBA00068150"/>
    </source>
</evidence>
<dbReference type="InterPro" id="IPR011006">
    <property type="entry name" value="CheY-like_superfamily"/>
</dbReference>
<evidence type="ECO:0000256" key="15">
    <source>
        <dbReference type="ARBA" id="ARBA00023136"/>
    </source>
</evidence>
<dbReference type="PROSITE" id="PS50110">
    <property type="entry name" value="RESPONSE_REGULATORY"/>
    <property type="match status" value="1"/>
</dbReference>
<dbReference type="PROSITE" id="PS50112">
    <property type="entry name" value="PAS"/>
    <property type="match status" value="5"/>
</dbReference>
<feature type="modified residue" description="Phosphohistidine" evidence="19">
    <location>
        <position position="1478"/>
    </location>
</feature>
<feature type="modified residue" description="4-aspartylphosphate" evidence="20">
    <location>
        <position position="1338"/>
    </location>
</feature>
<dbReference type="Pfam" id="PF13426">
    <property type="entry name" value="PAS_9"/>
    <property type="match status" value="2"/>
</dbReference>
<dbReference type="InterPro" id="IPR003594">
    <property type="entry name" value="HATPase_dom"/>
</dbReference>
<dbReference type="PANTHER" id="PTHR43047:SF72">
    <property type="entry name" value="OSMOSENSING HISTIDINE PROTEIN KINASE SLN1"/>
    <property type="match status" value="1"/>
</dbReference>